<dbReference type="Pfam" id="PF16184">
    <property type="entry name" value="Cadherin_3"/>
    <property type="match status" value="1"/>
</dbReference>
<gene>
    <name evidence="5" type="ORF">ACFFU9_08950</name>
</gene>
<dbReference type="InterPro" id="IPR036378">
    <property type="entry name" value="FAS1_dom_sf"/>
</dbReference>
<dbReference type="Pfam" id="PF24517">
    <property type="entry name" value="CBM96"/>
    <property type="match status" value="1"/>
</dbReference>
<evidence type="ECO:0000313" key="6">
    <source>
        <dbReference type="Proteomes" id="UP001589585"/>
    </source>
</evidence>
<comment type="subcellular location">
    <subcellularLocation>
        <location evidence="1">Secreted</location>
    </subcellularLocation>
</comment>
<sequence>MKKYKTTSYVNIGVFFTVVFSLFFSCETQDGFSYKKSNSNADLGITAWQYIQNHDSLVLLEEAIKRTNTQDLYSTGTDKTFIAPTNEAFMEYLQNNSYQDLSEVPIPILRNVLNYHVVNAYVSFDDPNLMERNNPIPYPSENGQTLFLSHNSSFTGIINEGTSKQWDIVTSNLKALNGVIHVVPAIVYFSALSSEPDTPDPTIVRDTIFPMYDTYVNGGNQSGNNFGSDPLLKTKNVSGNGDYDRKSFLMYDLKHFKKEGVIVDLKLEIAVKFTLAKGVALDVYNVTDTLWTETGLTFNNATFPTTAPVSSIITTKVSKFEFDMMDYYKSLNHKGRISLMLDGEAGKDETDEFHSLQNIGGFNAPMLIARLSAGNTVLVLDKNTGLTVESGNAFAFNNNVLQVTGSPAGDITYTIKEAPQFGWLVQGLNILQVGDTFTQKDIDVMNLIYINNGSGTQDKIEVSAEDKAGANLNNFDIDVTIQ</sequence>
<evidence type="ECO:0000313" key="5">
    <source>
        <dbReference type="EMBL" id="MFB9056867.1"/>
    </source>
</evidence>
<dbReference type="InterPro" id="IPR000782">
    <property type="entry name" value="FAS1_domain"/>
</dbReference>
<evidence type="ECO:0000256" key="3">
    <source>
        <dbReference type="ARBA" id="ARBA00022729"/>
    </source>
</evidence>
<dbReference type="InterPro" id="IPR055372">
    <property type="entry name" value="CBM96"/>
</dbReference>
<dbReference type="EMBL" id="JBHMFC010000034">
    <property type="protein sequence ID" value="MFB9056867.1"/>
    <property type="molecule type" value="Genomic_DNA"/>
</dbReference>
<dbReference type="NCBIfam" id="NF033679">
    <property type="entry name" value="DNRLRE_dom"/>
    <property type="match status" value="1"/>
</dbReference>
<evidence type="ECO:0000256" key="1">
    <source>
        <dbReference type="ARBA" id="ARBA00004613"/>
    </source>
</evidence>
<dbReference type="SMART" id="SM00554">
    <property type="entry name" value="FAS1"/>
    <property type="match status" value="1"/>
</dbReference>
<dbReference type="Proteomes" id="UP001589585">
    <property type="component" value="Unassembled WGS sequence"/>
</dbReference>
<dbReference type="RefSeq" id="WP_379861072.1">
    <property type="nucleotide sequence ID" value="NZ_JBHMFC010000034.1"/>
</dbReference>
<organism evidence="5 6">
    <name type="scientific">Mariniflexile ostreae</name>
    <dbReference type="NCBI Taxonomy" id="1520892"/>
    <lineage>
        <taxon>Bacteria</taxon>
        <taxon>Pseudomonadati</taxon>
        <taxon>Bacteroidota</taxon>
        <taxon>Flavobacteriia</taxon>
        <taxon>Flavobacteriales</taxon>
        <taxon>Flavobacteriaceae</taxon>
        <taxon>Mariniflexile</taxon>
    </lineage>
</organism>
<dbReference type="SUPFAM" id="SSF82153">
    <property type="entry name" value="FAS1 domain"/>
    <property type="match status" value="1"/>
</dbReference>
<name>A0ABV5FBN7_9FLAO</name>
<evidence type="ECO:0000256" key="2">
    <source>
        <dbReference type="ARBA" id="ARBA00022525"/>
    </source>
</evidence>
<dbReference type="InterPro" id="IPR039005">
    <property type="entry name" value="CSPG_rpt"/>
</dbReference>
<comment type="caution">
    <text evidence="5">The sequence shown here is derived from an EMBL/GenBank/DDBJ whole genome shotgun (WGS) entry which is preliminary data.</text>
</comment>
<reference evidence="5 6" key="1">
    <citation type="submission" date="2024-09" db="EMBL/GenBank/DDBJ databases">
        <authorList>
            <person name="Sun Q."/>
            <person name="Mori K."/>
        </authorList>
    </citation>
    <scope>NUCLEOTIDE SEQUENCE [LARGE SCALE GENOMIC DNA]</scope>
    <source>
        <strain evidence="5 6">CECT 8622</strain>
    </source>
</reference>
<keyword evidence="6" id="KW-1185">Reference proteome</keyword>
<proteinExistence type="predicted"/>
<protein>
    <submittedName>
        <fullName evidence="5">DNRLRE domain-containing protein</fullName>
    </submittedName>
</protein>
<dbReference type="Pfam" id="PF02469">
    <property type="entry name" value="Fasciclin"/>
    <property type="match status" value="1"/>
</dbReference>
<accession>A0ABV5FBN7</accession>
<keyword evidence="2" id="KW-0964">Secreted</keyword>
<dbReference type="PROSITE" id="PS50213">
    <property type="entry name" value="FAS1"/>
    <property type="match status" value="1"/>
</dbReference>
<dbReference type="PROSITE" id="PS51257">
    <property type="entry name" value="PROKAR_LIPOPROTEIN"/>
    <property type="match status" value="1"/>
</dbReference>
<dbReference type="Gene3D" id="2.30.180.10">
    <property type="entry name" value="FAS1 domain"/>
    <property type="match status" value="1"/>
</dbReference>
<dbReference type="PROSITE" id="PS51854">
    <property type="entry name" value="CSPG"/>
    <property type="match status" value="1"/>
</dbReference>
<feature type="domain" description="FAS1" evidence="4">
    <location>
        <begin position="44"/>
        <end position="187"/>
    </location>
</feature>
<keyword evidence="3" id="KW-0732">Signal</keyword>
<evidence type="ECO:0000259" key="4">
    <source>
        <dbReference type="PROSITE" id="PS50213"/>
    </source>
</evidence>